<name>A0A8C6TVR5_9GOBI</name>
<feature type="transmembrane region" description="Helical" evidence="1">
    <location>
        <begin position="126"/>
        <end position="155"/>
    </location>
</feature>
<reference evidence="2" key="1">
    <citation type="submission" date="2025-08" db="UniProtKB">
        <authorList>
            <consortium name="Ensembl"/>
        </authorList>
    </citation>
    <scope>IDENTIFICATION</scope>
</reference>
<protein>
    <submittedName>
        <fullName evidence="2">Transmembrane protein 45a</fullName>
    </submittedName>
</protein>
<keyword evidence="1" id="KW-1133">Transmembrane helix</keyword>
<feature type="transmembrane region" description="Helical" evidence="1">
    <location>
        <begin position="97"/>
        <end position="114"/>
    </location>
</feature>
<evidence type="ECO:0000313" key="2">
    <source>
        <dbReference type="Ensembl" id="ENSNMLP00000024898.1"/>
    </source>
</evidence>
<dbReference type="InterPro" id="IPR042127">
    <property type="entry name" value="TMEM45"/>
</dbReference>
<dbReference type="Ensembl" id="ENSNMLT00000027851.1">
    <property type="protein sequence ID" value="ENSNMLP00000024898.1"/>
    <property type="gene ID" value="ENSNMLG00000015942.1"/>
</dbReference>
<sequence length="177" mass="20396">RIFVLAVINLAAVSIQIAGAKLPLYNYTENHWRDLKNWQHFTMFMFVVSLIVHTTAAAPLPLDTCFYFVESLGLLISYHIHGQAMDMAITPVFYRRNLVLMRSTFSILQGTWYWQWDLEDHSNMMFVVMCFSWHLMSALLCAGLIYGTISCVVCARLKRTSPMGLLEKKTESVDEVF</sequence>
<keyword evidence="1" id="KW-0472">Membrane</keyword>
<dbReference type="Proteomes" id="UP000694523">
    <property type="component" value="Unplaced"/>
</dbReference>
<dbReference type="PANTHER" id="PTHR16007:SF21">
    <property type="entry name" value="TRANSMEMBRANE PROTEIN 45A"/>
    <property type="match status" value="1"/>
</dbReference>
<dbReference type="AlphaFoldDB" id="A0A8C6TVR5"/>
<keyword evidence="3" id="KW-1185">Reference proteome</keyword>
<organism evidence="2 3">
    <name type="scientific">Neogobius melanostomus</name>
    <name type="common">round goby</name>
    <dbReference type="NCBI Taxonomy" id="47308"/>
    <lineage>
        <taxon>Eukaryota</taxon>
        <taxon>Metazoa</taxon>
        <taxon>Chordata</taxon>
        <taxon>Craniata</taxon>
        <taxon>Vertebrata</taxon>
        <taxon>Euteleostomi</taxon>
        <taxon>Actinopterygii</taxon>
        <taxon>Neopterygii</taxon>
        <taxon>Teleostei</taxon>
        <taxon>Neoteleostei</taxon>
        <taxon>Acanthomorphata</taxon>
        <taxon>Gobiaria</taxon>
        <taxon>Gobiiformes</taxon>
        <taxon>Gobioidei</taxon>
        <taxon>Gobiidae</taxon>
        <taxon>Benthophilinae</taxon>
        <taxon>Neogobiini</taxon>
        <taxon>Neogobius</taxon>
    </lineage>
</organism>
<evidence type="ECO:0000313" key="3">
    <source>
        <dbReference type="Proteomes" id="UP000694523"/>
    </source>
</evidence>
<keyword evidence="1" id="KW-0812">Transmembrane</keyword>
<feature type="transmembrane region" description="Helical" evidence="1">
    <location>
        <begin position="43"/>
        <end position="76"/>
    </location>
</feature>
<proteinExistence type="predicted"/>
<dbReference type="PANTHER" id="PTHR16007">
    <property type="entry name" value="EPIDIDYMAL MEMBRANE PROTEIN E9-RELATED"/>
    <property type="match status" value="1"/>
</dbReference>
<reference evidence="2" key="2">
    <citation type="submission" date="2025-09" db="UniProtKB">
        <authorList>
            <consortium name="Ensembl"/>
        </authorList>
    </citation>
    <scope>IDENTIFICATION</scope>
</reference>
<accession>A0A8C6TVR5</accession>
<evidence type="ECO:0000256" key="1">
    <source>
        <dbReference type="SAM" id="Phobius"/>
    </source>
</evidence>